<dbReference type="InterPro" id="IPR002104">
    <property type="entry name" value="Integrase_catalytic"/>
</dbReference>
<dbReference type="InterPro" id="IPR035386">
    <property type="entry name" value="Arm-DNA-bind_5"/>
</dbReference>
<keyword evidence="1" id="KW-0233">DNA recombination</keyword>
<dbReference type="Pfam" id="PF00589">
    <property type="entry name" value="Phage_integrase"/>
    <property type="match status" value="1"/>
</dbReference>
<proteinExistence type="predicted"/>
<dbReference type="Pfam" id="PF17293">
    <property type="entry name" value="Arm-DNA-bind_5"/>
    <property type="match status" value="1"/>
</dbReference>
<gene>
    <name evidence="4" type="ORF">J2W95_001512</name>
</gene>
<dbReference type="SUPFAM" id="SSF56349">
    <property type="entry name" value="DNA breaking-rejoining enzymes"/>
    <property type="match status" value="2"/>
</dbReference>
<dbReference type="Gene3D" id="1.10.443.10">
    <property type="entry name" value="Intergrase catalytic core"/>
    <property type="match status" value="1"/>
</dbReference>
<sequence length="510" mass="59219">MSVKIVYRPVNKESKDGYLKVRIIENRVQKIKSLGIKIEGKNWLDSKQRVSKNETNHDAINNKLTEVLKDLNHYDNDIQVLTTSNKTILEFFQNTIDTTINQGTKLKYIGIRNKFINYLASISYSDLKFNQLTNQKVREFHKYMCDNGNEIDSANYNLRSFKTVINKAIQLKLVTYINDPFFNITLKFSSKRNKALTADDIKTLISINLVDSRKFIKGRNINLNEVRNIFLFQFFSQGLRSSDVILLRWSNFQIQNDVIKIDYTQFKTKKGMTLILTPMALKMLNNPLFRLVPTLKEQIEDIELRKEDHINEILKYKQLSTPTANNDVMQVVQLASIADDNYKPIAKEHANKQANNIAYKGIIAMNEELLKKIEYDVYNAYLIAIQSIVTSDKVNDFVFYFLNNNDYSNFTNKIFDNLSHKQYSILTSRRAYYNQMLKLIQKQAKIQLTLTSHIARHTYTQLLLENQASVIDISQSLGHSDLRTTQKYISKLPSSNVTTINTLLSNQFST</sequence>
<dbReference type="InterPro" id="IPR025269">
    <property type="entry name" value="SAM-like_dom"/>
</dbReference>
<dbReference type="PANTHER" id="PTHR30349">
    <property type="entry name" value="PHAGE INTEGRASE-RELATED"/>
    <property type="match status" value="1"/>
</dbReference>
<feature type="domain" description="Tyr recombinase" evidence="3">
    <location>
        <begin position="191"/>
        <end position="504"/>
    </location>
</feature>
<dbReference type="Proteomes" id="UP001261871">
    <property type="component" value="Unassembled WGS sequence"/>
</dbReference>
<name>A0ABU1S1B5_9FLAO</name>
<dbReference type="InterPro" id="IPR013762">
    <property type="entry name" value="Integrase-like_cat_sf"/>
</dbReference>
<evidence type="ECO:0000313" key="4">
    <source>
        <dbReference type="EMBL" id="MDR6844813.1"/>
    </source>
</evidence>
<reference evidence="4 5" key="1">
    <citation type="submission" date="2023-07" db="EMBL/GenBank/DDBJ databases">
        <title>Sorghum-associated microbial communities from plants grown in Nebraska, USA.</title>
        <authorList>
            <person name="Schachtman D."/>
        </authorList>
    </citation>
    <scope>NUCLEOTIDE SEQUENCE [LARGE SCALE GENOMIC DNA]</scope>
    <source>
        <strain evidence="4 5">BE124</strain>
    </source>
</reference>
<dbReference type="RefSeq" id="WP_310005550.1">
    <property type="nucleotide sequence ID" value="NZ_JAVDTX010000003.1"/>
</dbReference>
<dbReference type="PROSITE" id="PS51898">
    <property type="entry name" value="TYR_RECOMBINASE"/>
    <property type="match status" value="1"/>
</dbReference>
<dbReference type="InterPro" id="IPR050090">
    <property type="entry name" value="Tyrosine_recombinase_XerCD"/>
</dbReference>
<keyword evidence="2" id="KW-0175">Coiled coil</keyword>
<evidence type="ECO:0000256" key="1">
    <source>
        <dbReference type="ARBA" id="ARBA00023172"/>
    </source>
</evidence>
<dbReference type="EMBL" id="JAVDTX010000003">
    <property type="protein sequence ID" value="MDR6844813.1"/>
    <property type="molecule type" value="Genomic_DNA"/>
</dbReference>
<organism evidence="4 5">
    <name type="scientific">Flavobacterium granuli</name>
    <dbReference type="NCBI Taxonomy" id="280093"/>
    <lineage>
        <taxon>Bacteria</taxon>
        <taxon>Pseudomonadati</taxon>
        <taxon>Bacteroidota</taxon>
        <taxon>Flavobacteriia</taxon>
        <taxon>Flavobacteriales</taxon>
        <taxon>Flavobacteriaceae</taxon>
        <taxon>Flavobacterium</taxon>
    </lineage>
</organism>
<evidence type="ECO:0000313" key="5">
    <source>
        <dbReference type="Proteomes" id="UP001261871"/>
    </source>
</evidence>
<feature type="coiled-coil region" evidence="2">
    <location>
        <begin position="292"/>
        <end position="319"/>
    </location>
</feature>
<accession>A0ABU1S1B5</accession>
<protein>
    <submittedName>
        <fullName evidence="4">Integrase</fullName>
    </submittedName>
</protein>
<dbReference type="Pfam" id="PF13102">
    <property type="entry name" value="Phage_int_SAM_5"/>
    <property type="match status" value="1"/>
</dbReference>
<dbReference type="PANTHER" id="PTHR30349:SF64">
    <property type="entry name" value="PROPHAGE INTEGRASE INTD-RELATED"/>
    <property type="match status" value="1"/>
</dbReference>
<dbReference type="InterPro" id="IPR011010">
    <property type="entry name" value="DNA_brk_join_enz"/>
</dbReference>
<evidence type="ECO:0000256" key="2">
    <source>
        <dbReference type="SAM" id="Coils"/>
    </source>
</evidence>
<keyword evidence="5" id="KW-1185">Reference proteome</keyword>
<comment type="caution">
    <text evidence="4">The sequence shown here is derived from an EMBL/GenBank/DDBJ whole genome shotgun (WGS) entry which is preliminary data.</text>
</comment>
<evidence type="ECO:0000259" key="3">
    <source>
        <dbReference type="PROSITE" id="PS51898"/>
    </source>
</evidence>